<accession>A0A702FH13</accession>
<gene>
    <name evidence="1" type="ORF">G0D16_18405</name>
</gene>
<dbReference type="Pfam" id="PF20461">
    <property type="entry name" value="DUF6714"/>
    <property type="match status" value="1"/>
</dbReference>
<evidence type="ECO:0000313" key="1">
    <source>
        <dbReference type="EMBL" id="HAC6696184.1"/>
    </source>
</evidence>
<reference evidence="1" key="1">
    <citation type="journal article" date="2018" name="Genome Biol.">
        <title>SKESA: strategic k-mer extension for scrupulous assemblies.</title>
        <authorList>
            <person name="Souvorov A."/>
            <person name="Agarwala R."/>
            <person name="Lipman D.J."/>
        </authorList>
    </citation>
    <scope>NUCLEOTIDE SEQUENCE</scope>
    <source>
        <strain evidence="1">2702-77</strain>
    </source>
</reference>
<protein>
    <submittedName>
        <fullName evidence="1">Uncharacterized protein</fullName>
    </submittedName>
</protein>
<dbReference type="AlphaFoldDB" id="A0A702FH13"/>
<name>A0A702FH13_SALBN</name>
<dbReference type="InterPro" id="IPR046560">
    <property type="entry name" value="DUF6714"/>
</dbReference>
<comment type="caution">
    <text evidence="1">The sequence shown here is derived from an EMBL/GenBank/DDBJ whole genome shotgun (WGS) entry which is preliminary data.</text>
</comment>
<sequence>MKVTKCTKYLQELILMAFDGTEYPGDDNIVLGVYPPNMPDYIAIYNLYKGHKWNSFNDSFFYSHGEIQSSIGFLTPKAFLYYLPAFMLHIISDEWSNDINGLIGDIFSELDYTKHSIPSLIFTQMNEIQLKCVALFLSFVFFNSDKYTGFYAEELKEIIDKYWSRFLCYNWDRNCE</sequence>
<dbReference type="EMBL" id="DAAMHO010000025">
    <property type="protein sequence ID" value="HAC6696184.1"/>
    <property type="molecule type" value="Genomic_DNA"/>
</dbReference>
<proteinExistence type="predicted"/>
<organism evidence="1">
    <name type="scientific">Salmonella bongori serovar 44:r:-</name>
    <dbReference type="NCBI Taxonomy" id="1967585"/>
    <lineage>
        <taxon>Bacteria</taxon>
        <taxon>Pseudomonadati</taxon>
        <taxon>Pseudomonadota</taxon>
        <taxon>Gammaproteobacteria</taxon>
        <taxon>Enterobacterales</taxon>
        <taxon>Enterobacteriaceae</taxon>
        <taxon>Salmonella</taxon>
    </lineage>
</organism>
<reference evidence="1" key="2">
    <citation type="submission" date="2018-09" db="EMBL/GenBank/DDBJ databases">
        <authorList>
            <consortium name="NCBI Pathogen Detection Project"/>
        </authorList>
    </citation>
    <scope>NUCLEOTIDE SEQUENCE</scope>
    <source>
        <strain evidence="1">2702-77</strain>
    </source>
</reference>